<feature type="region of interest" description="Disordered" evidence="1">
    <location>
        <begin position="29"/>
        <end position="49"/>
    </location>
</feature>
<proteinExistence type="predicted"/>
<dbReference type="RefSeq" id="WP_015077190.1">
    <property type="nucleotide sequence ID" value="NZ_BJOJ01000036.1"/>
</dbReference>
<evidence type="ECO:0000259" key="2">
    <source>
        <dbReference type="Pfam" id="PF22746"/>
    </source>
</evidence>
<dbReference type="InterPro" id="IPR053959">
    <property type="entry name" value="YvlB/LiaX_N"/>
</dbReference>
<name>A0AAW9JT34_CARML</name>
<comment type="caution">
    <text evidence="3">The sequence shown here is derived from an EMBL/GenBank/DDBJ whole genome shotgun (WGS) entry which is preliminary data.</text>
</comment>
<dbReference type="GeneID" id="83605244"/>
<dbReference type="Pfam" id="PF22746">
    <property type="entry name" value="SHOCT-like_DUF2089-C"/>
    <property type="match status" value="1"/>
</dbReference>
<organism evidence="3 4">
    <name type="scientific">Carnobacterium maltaromaticum</name>
    <name type="common">Carnobacterium piscicola</name>
    <dbReference type="NCBI Taxonomy" id="2751"/>
    <lineage>
        <taxon>Bacteria</taxon>
        <taxon>Bacillati</taxon>
        <taxon>Bacillota</taxon>
        <taxon>Bacilli</taxon>
        <taxon>Lactobacillales</taxon>
        <taxon>Carnobacteriaceae</taxon>
        <taxon>Carnobacterium</taxon>
    </lineage>
</organism>
<sequence>MSQKERILNLVKEGLITAEEALVLLENEAKAPEENKTETFVEEPKESEDWKETVNETVNQVTEKVTEASAHVSKFAKKTLDSVNEHLDWKDLTVKVPHLTSTTFTHQFSYSEVESKVIDLKVFNGDVIFKNGFSSDLKIDVDVKIYGKVDVEEKPLELFLERSTIETKDGILTFHVPSKLVRCNVVVYLPQREYEVRFNRNPITK</sequence>
<dbReference type="AlphaFoldDB" id="A0AAW9JT34"/>
<dbReference type="EMBL" id="JAVBVO010000003">
    <property type="protein sequence ID" value="MDZ5758753.1"/>
    <property type="molecule type" value="Genomic_DNA"/>
</dbReference>
<accession>A0AAW9JT34</accession>
<evidence type="ECO:0000313" key="3">
    <source>
        <dbReference type="EMBL" id="MDZ5758753.1"/>
    </source>
</evidence>
<reference evidence="3" key="1">
    <citation type="submission" date="2023-08" db="EMBL/GenBank/DDBJ databases">
        <title>Genomic characterization of piscicolin 126 produced by Carnobacterium maltaromaticum CM22 strain isolated from salmon (Salmo salar).</title>
        <authorList>
            <person name="Gonzalez-Gragera E."/>
            <person name="Garcia-Lopez J.D."/>
            <person name="Teso-Perez C."/>
            <person name="Gimenez-Hernandez I."/>
            <person name="Peralta-Sanchez J.M."/>
            <person name="Valdivia E."/>
            <person name="Montalban-Lopez M."/>
            <person name="Martin-Platero A.M."/>
            <person name="Banos A."/>
            <person name="Martinez-Bueno M."/>
        </authorList>
    </citation>
    <scope>NUCLEOTIDE SEQUENCE</scope>
    <source>
        <strain evidence="3">CM22</strain>
    </source>
</reference>
<dbReference type="Proteomes" id="UP001290462">
    <property type="component" value="Unassembled WGS sequence"/>
</dbReference>
<feature type="domain" description="YvlB/LiaX N-terminal" evidence="2">
    <location>
        <begin position="4"/>
        <end position="28"/>
    </location>
</feature>
<evidence type="ECO:0000313" key="4">
    <source>
        <dbReference type="Proteomes" id="UP001290462"/>
    </source>
</evidence>
<gene>
    <name evidence="3" type="ORF">RAK27_08825</name>
</gene>
<protein>
    <recommendedName>
        <fullName evidence="2">YvlB/LiaX N-terminal domain-containing protein</fullName>
    </recommendedName>
</protein>
<evidence type="ECO:0000256" key="1">
    <source>
        <dbReference type="SAM" id="MobiDB-lite"/>
    </source>
</evidence>